<dbReference type="PANTHER" id="PTHR10039">
    <property type="entry name" value="AMELOGENIN"/>
    <property type="match status" value="1"/>
</dbReference>
<dbReference type="AlphaFoldDB" id="A0AAU8K622"/>
<dbReference type="SUPFAM" id="SSF52540">
    <property type="entry name" value="P-loop containing nucleoside triphosphate hydrolases"/>
    <property type="match status" value="1"/>
</dbReference>
<protein>
    <recommendedName>
        <fullName evidence="2">AAA ATPase-like protein</fullName>
    </recommendedName>
</protein>
<name>A0AAU8K622_9ACTN</name>
<gene>
    <name evidence="1" type="ORF">ABWK59_34695</name>
</gene>
<organism evidence="1">
    <name type="scientific">Kitasatospora camelliae</name>
    <dbReference type="NCBI Taxonomy" id="3156397"/>
    <lineage>
        <taxon>Bacteria</taxon>
        <taxon>Bacillati</taxon>
        <taxon>Actinomycetota</taxon>
        <taxon>Actinomycetes</taxon>
        <taxon>Kitasatosporales</taxon>
        <taxon>Streptomycetaceae</taxon>
        <taxon>Kitasatospora</taxon>
    </lineage>
</organism>
<proteinExistence type="predicted"/>
<dbReference type="KEGG" id="kcm:ABWK59_34695"/>
<evidence type="ECO:0008006" key="2">
    <source>
        <dbReference type="Google" id="ProtNLM"/>
    </source>
</evidence>
<dbReference type="Gene3D" id="3.40.50.300">
    <property type="entry name" value="P-loop containing nucleotide triphosphate hydrolases"/>
    <property type="match status" value="1"/>
</dbReference>
<dbReference type="RefSeq" id="WP_354644650.1">
    <property type="nucleotide sequence ID" value="NZ_CP159872.1"/>
</dbReference>
<dbReference type="PANTHER" id="PTHR10039:SF14">
    <property type="entry name" value="NACHT DOMAIN-CONTAINING PROTEIN"/>
    <property type="match status" value="1"/>
</dbReference>
<reference evidence="1" key="1">
    <citation type="submission" date="2024-06" db="EMBL/GenBank/DDBJ databases">
        <title>The genome sequences of Kitasatospora sp. strain HUAS MG31.</title>
        <authorList>
            <person name="Mo P."/>
        </authorList>
    </citation>
    <scope>NUCLEOTIDE SEQUENCE</scope>
    <source>
        <strain evidence="1">HUAS MG31</strain>
    </source>
</reference>
<accession>A0AAU8K622</accession>
<evidence type="ECO:0000313" key="1">
    <source>
        <dbReference type="EMBL" id="XCM83713.1"/>
    </source>
</evidence>
<dbReference type="EMBL" id="CP159872">
    <property type="protein sequence ID" value="XCM83713.1"/>
    <property type="molecule type" value="Genomic_DNA"/>
</dbReference>
<sequence>MTVPPQRAGGPADPVSADLFSTALISRYLDEPFIRRIWLAEQIEAHFGPSPCRLVLVTGAAGVGKSALAAWMTKRHDVSPRYFIRVDSRTRHRSGGITDLLTSLGRQLAALRPDLFADAQPLIEIETHIGEVAEGGGHVALRARRLIANPFKKTVAVRITQRVERVRGEVTGIDADEVVADAEMIVPEQLQQLALFDPARRLLELDPDARIVVIIDALDELNVPGSLDRTVADWLADCPTLPDNVRILVTSRPHAQLRTIALRHEGRLHEIRLDPGATEALRDVRSYADAVAGDTELAAALRLHGLNLRHAVHTAAGRAEGNFLFVVSWVRAIRNAVEDDNPASLRHLADFHTLPRDLDGLYELLLRLIRRRAEDRQWREVLYPLLATLSVSRAPLPTPRLLYWSGLTARRNEAREALHELRQLIVREPADDGGWHLIHASVAQFLTDPESDGDDDRWWYFVDPMVHNLRIADRILDSHGGNWTDCEDDYALAHVLGHLVSALVEGSTGASGGQGLARCARTLVAVVEDPGYADTRAARLGPLALLGDCLSAYRALTAVDPEMASRVARAVASHAARAEAQDVPGPLGADVLYAALAYRNDADEFYAAVLASAIDPDFLSAHVPGPRRPHVHVEFLRTEAGRLRRSGAVGEAEVLLADLADNDAATATQRSTALYDRGYAAYLRGEVGAAHELMLRSVRAAQQGGNEVSAWASRVLAAVFAYHGTWLSAADLERELREAAAFFEAVPRPPGSLAERFRMNCHGHLFELGVLEGDLELAEQEWHVLDTDPWVQQAQNPLWRQRWNARLALLRGGDEATAACEHYEAILGRGVLDAEEPPAREDVARDLLDFGRALSAAGRDADAVRAWRLVLRTADHTAAWLWKPRARRLLGEGG</sequence>
<dbReference type="InterPro" id="IPR027417">
    <property type="entry name" value="P-loop_NTPase"/>
</dbReference>